<dbReference type="Proteomes" id="UP001432322">
    <property type="component" value="Unassembled WGS sequence"/>
</dbReference>
<feature type="non-terminal residue" evidence="1">
    <location>
        <position position="1"/>
    </location>
</feature>
<gene>
    <name evidence="1" type="ORF">PFISCL1PPCAC_12677</name>
</gene>
<dbReference type="AlphaFoldDB" id="A0AAV5VPA6"/>
<reference evidence="1" key="1">
    <citation type="submission" date="2023-10" db="EMBL/GenBank/DDBJ databases">
        <title>Genome assembly of Pristionchus species.</title>
        <authorList>
            <person name="Yoshida K."/>
            <person name="Sommer R.J."/>
        </authorList>
    </citation>
    <scope>NUCLEOTIDE SEQUENCE</scope>
    <source>
        <strain evidence="1">RS5133</strain>
    </source>
</reference>
<evidence type="ECO:0000313" key="1">
    <source>
        <dbReference type="EMBL" id="GMT21380.1"/>
    </source>
</evidence>
<evidence type="ECO:0008006" key="3">
    <source>
        <dbReference type="Google" id="ProtNLM"/>
    </source>
</evidence>
<organism evidence="1 2">
    <name type="scientific">Pristionchus fissidentatus</name>
    <dbReference type="NCBI Taxonomy" id="1538716"/>
    <lineage>
        <taxon>Eukaryota</taxon>
        <taxon>Metazoa</taxon>
        <taxon>Ecdysozoa</taxon>
        <taxon>Nematoda</taxon>
        <taxon>Chromadorea</taxon>
        <taxon>Rhabditida</taxon>
        <taxon>Rhabditina</taxon>
        <taxon>Diplogasteromorpha</taxon>
        <taxon>Diplogasteroidea</taxon>
        <taxon>Neodiplogasteridae</taxon>
        <taxon>Pristionchus</taxon>
    </lineage>
</organism>
<protein>
    <recommendedName>
        <fullName evidence="3">RING-type domain-containing protein</fullName>
    </recommendedName>
</protein>
<accession>A0AAV5VPA6</accession>
<comment type="caution">
    <text evidence="1">The sequence shown here is derived from an EMBL/GenBank/DDBJ whole genome shotgun (WGS) entry which is preliminary data.</text>
</comment>
<keyword evidence="2" id="KW-1185">Reference proteome</keyword>
<sequence length="497" mass="57077">SSPYSPPVLPRFFPMGDFLLPRSFLQEFYLQQDEQVRIHSISGTRLNQVINEWSCATTECPRNLMGFGPYRDLDPSATPYSLRCGHYLCGLCRSKLMRNKSGYKCERIDCSDDCLEMTADELRGAPVAAHILKLVPLLRPQGIKCEGCPLRLDRDWSSIRYPSEMMVAYYDDQAEEGKKYLIPFAFEPELDDDSDGELWDVPTCKWRGCLNKPEEELLRIALEGEEEYKGIPVRKKKKIEEPIKASIFCKMCALNIAADLDERLLSLEKYSEWEFKVPREFRNHIYYLMKPEKNICKVSDRNREDPWHLWLLSPSQMTPFLDELLACPCKKVYTPDNHPVMLSCGHHCCILCEHEILSKRSRCAGNGGLCNGPEHVKTERQPPRDLTMLIALRTDTMRTCVKCARLHDPEHFIPRPTQNGRDVDICCFCAAGIHLPARQSTQHPPVPPELAPAPAPKPDRTVDEILKSIEQNEKCAKGAYNELMREQLDRIPTIVYE</sequence>
<dbReference type="EMBL" id="BTSY01000004">
    <property type="protein sequence ID" value="GMT21380.1"/>
    <property type="molecule type" value="Genomic_DNA"/>
</dbReference>
<name>A0AAV5VPA6_9BILA</name>
<proteinExistence type="predicted"/>
<evidence type="ECO:0000313" key="2">
    <source>
        <dbReference type="Proteomes" id="UP001432322"/>
    </source>
</evidence>